<proteinExistence type="predicted"/>
<dbReference type="EMBL" id="JBHSMA010000007">
    <property type="protein sequence ID" value="MFC5411711.1"/>
    <property type="molecule type" value="Genomic_DNA"/>
</dbReference>
<sequence length="89" mass="9986">MKILLLSGLLLAGLRNAGDALRTPSLSFVSDTVFVETGHRDLYLHPSADRPSAVRQPARPLKQTKRFAKGLLFSMMVLVVIGWLRQRER</sequence>
<keyword evidence="1" id="KW-1133">Transmembrane helix</keyword>
<keyword evidence="4" id="KW-1185">Reference proteome</keyword>
<accession>A0ABW0IEM7</accession>
<feature type="signal peptide" evidence="2">
    <location>
        <begin position="1"/>
        <end position="17"/>
    </location>
</feature>
<feature type="transmembrane region" description="Helical" evidence="1">
    <location>
        <begin position="67"/>
        <end position="84"/>
    </location>
</feature>
<reference evidence="4" key="1">
    <citation type="journal article" date="2019" name="Int. J. Syst. Evol. Microbiol.">
        <title>The Global Catalogue of Microorganisms (GCM) 10K type strain sequencing project: providing services to taxonomists for standard genome sequencing and annotation.</title>
        <authorList>
            <consortium name="The Broad Institute Genomics Platform"/>
            <consortium name="The Broad Institute Genome Sequencing Center for Infectious Disease"/>
            <person name="Wu L."/>
            <person name="Ma J."/>
        </authorList>
    </citation>
    <scope>NUCLEOTIDE SEQUENCE [LARGE SCALE GENOMIC DNA]</scope>
    <source>
        <strain evidence="4">CCUG 55250</strain>
    </source>
</reference>
<dbReference type="RefSeq" id="WP_379848595.1">
    <property type="nucleotide sequence ID" value="NZ_JBHSMA010000007.1"/>
</dbReference>
<feature type="chain" id="PRO_5046792417" evidence="2">
    <location>
        <begin position="18"/>
        <end position="89"/>
    </location>
</feature>
<comment type="caution">
    <text evidence="3">The sequence shown here is derived from an EMBL/GenBank/DDBJ whole genome shotgun (WGS) entry which is preliminary data.</text>
</comment>
<protein>
    <submittedName>
        <fullName evidence="3">Uncharacterized protein</fullName>
    </submittedName>
</protein>
<evidence type="ECO:0000313" key="3">
    <source>
        <dbReference type="EMBL" id="MFC5411711.1"/>
    </source>
</evidence>
<keyword evidence="1" id="KW-0472">Membrane</keyword>
<evidence type="ECO:0000313" key="4">
    <source>
        <dbReference type="Proteomes" id="UP001596106"/>
    </source>
</evidence>
<name>A0ABW0IEM7_9BACT</name>
<evidence type="ECO:0000256" key="1">
    <source>
        <dbReference type="SAM" id="Phobius"/>
    </source>
</evidence>
<keyword evidence="1" id="KW-0812">Transmembrane</keyword>
<gene>
    <name evidence="3" type="ORF">ACFPMF_20480</name>
</gene>
<keyword evidence="2" id="KW-0732">Signal</keyword>
<dbReference type="Proteomes" id="UP001596106">
    <property type="component" value="Unassembled WGS sequence"/>
</dbReference>
<organism evidence="3 4">
    <name type="scientific">Larkinella bovis</name>
    <dbReference type="NCBI Taxonomy" id="683041"/>
    <lineage>
        <taxon>Bacteria</taxon>
        <taxon>Pseudomonadati</taxon>
        <taxon>Bacteroidota</taxon>
        <taxon>Cytophagia</taxon>
        <taxon>Cytophagales</taxon>
        <taxon>Spirosomataceae</taxon>
        <taxon>Larkinella</taxon>
    </lineage>
</organism>
<evidence type="ECO:0000256" key="2">
    <source>
        <dbReference type="SAM" id="SignalP"/>
    </source>
</evidence>